<gene>
    <name evidence="2" type="ORF">NUM_05870</name>
</gene>
<feature type="compositionally biased region" description="Basic and acidic residues" evidence="1">
    <location>
        <begin position="128"/>
        <end position="139"/>
    </location>
</feature>
<proteinExistence type="predicted"/>
<keyword evidence="3" id="KW-1185">Reference proteome</keyword>
<comment type="caution">
    <text evidence="2">The sequence shown here is derived from an EMBL/GenBank/DDBJ whole genome shotgun (WGS) entry which is preliminary data.</text>
</comment>
<dbReference type="EMBL" id="BOPO01000006">
    <property type="protein sequence ID" value="GIL25332.1"/>
    <property type="molecule type" value="Genomic_DNA"/>
</dbReference>
<evidence type="ECO:0000256" key="1">
    <source>
        <dbReference type="SAM" id="MobiDB-lite"/>
    </source>
</evidence>
<organism evidence="2 3">
    <name type="scientific">Actinocatenispora comari</name>
    <dbReference type="NCBI Taxonomy" id="2807577"/>
    <lineage>
        <taxon>Bacteria</taxon>
        <taxon>Bacillati</taxon>
        <taxon>Actinomycetota</taxon>
        <taxon>Actinomycetes</taxon>
        <taxon>Micromonosporales</taxon>
        <taxon>Micromonosporaceae</taxon>
        <taxon>Actinocatenispora</taxon>
    </lineage>
</organism>
<feature type="compositionally biased region" description="Basic and acidic residues" evidence="1">
    <location>
        <begin position="32"/>
        <end position="43"/>
    </location>
</feature>
<name>A0A8J4A916_9ACTN</name>
<reference evidence="3" key="1">
    <citation type="journal article" date="2021" name="Int. J. Syst. Evol. Microbiol.">
        <title>Actinocatenispora comari sp. nov., an endophytic actinomycete isolated from aerial parts of Comarum salesowianum.</title>
        <authorList>
            <person name="Oyunbileg N."/>
            <person name="Iizaka Y."/>
            <person name="Hamada M."/>
            <person name="Davaapurev B.O."/>
            <person name="Fukumoto A."/>
            <person name="Tsetseg B."/>
            <person name="Kato F."/>
            <person name="Tamura T."/>
            <person name="Batkhuu J."/>
            <person name="Anzai Y."/>
        </authorList>
    </citation>
    <scope>NUCLEOTIDE SEQUENCE [LARGE SCALE GENOMIC DNA]</scope>
    <source>
        <strain evidence="3">NUM-2625</strain>
    </source>
</reference>
<protein>
    <submittedName>
        <fullName evidence="2">Uncharacterized protein</fullName>
    </submittedName>
</protein>
<dbReference type="AlphaFoldDB" id="A0A8J4A916"/>
<feature type="region of interest" description="Disordered" evidence="1">
    <location>
        <begin position="21"/>
        <end position="45"/>
    </location>
</feature>
<feature type="region of interest" description="Disordered" evidence="1">
    <location>
        <begin position="128"/>
        <end position="158"/>
    </location>
</feature>
<sequence>MALRGQPRHCPVQHIGHHSCIESDTQQDDVDGGDRDGVPDRLDGYSIADQTRGRRALPIYVRLEGRPGLQAPVGAFSVSGWRFRHAVLLSFAATPPNRTWRRFDQKRRASWLRRWSSELDIGPSRLRPDASRLQVRPDRTTSGLGGLSNGIPPPEQAG</sequence>
<dbReference type="Proteomes" id="UP000614996">
    <property type="component" value="Unassembled WGS sequence"/>
</dbReference>
<evidence type="ECO:0000313" key="3">
    <source>
        <dbReference type="Proteomes" id="UP000614996"/>
    </source>
</evidence>
<accession>A0A8J4A916</accession>
<evidence type="ECO:0000313" key="2">
    <source>
        <dbReference type="EMBL" id="GIL25332.1"/>
    </source>
</evidence>